<evidence type="ECO:0000313" key="3">
    <source>
        <dbReference type="Proteomes" id="UP001596119"/>
    </source>
</evidence>
<accession>A0ABW1IBZ9</accession>
<evidence type="ECO:0000256" key="1">
    <source>
        <dbReference type="SAM" id="MobiDB-lite"/>
    </source>
</evidence>
<evidence type="ECO:0000313" key="2">
    <source>
        <dbReference type="EMBL" id="MFC5951127.1"/>
    </source>
</evidence>
<dbReference type="Proteomes" id="UP001596119">
    <property type="component" value="Unassembled WGS sequence"/>
</dbReference>
<name>A0ABW1IBZ9_9PSEU</name>
<sequence>MTAETDTTSTDTTSTDTTLTGTAPTDTGPTGGSATPGASSASTPATEPAGSGATGTAPAEPGPRKRGRPKGSTARTTRVVELTLTVSGTADGEWQAELKRGTTWLARALPVSAGAVQKAAAELHAEISGPIEEVIGEARATREAKVAELEAQLEQAKKALAELD</sequence>
<comment type="caution">
    <text evidence="2">The sequence shown here is derived from an EMBL/GenBank/DDBJ whole genome shotgun (WGS) entry which is preliminary data.</text>
</comment>
<keyword evidence="3" id="KW-1185">Reference proteome</keyword>
<proteinExistence type="predicted"/>
<protein>
    <submittedName>
        <fullName evidence="2">DUF6319 family protein</fullName>
    </submittedName>
</protein>
<dbReference type="InterPro" id="IPR046282">
    <property type="entry name" value="DUF6319"/>
</dbReference>
<gene>
    <name evidence="2" type="ORF">ACFQH9_22940</name>
</gene>
<feature type="region of interest" description="Disordered" evidence="1">
    <location>
        <begin position="1"/>
        <end position="78"/>
    </location>
</feature>
<reference evidence="3" key="1">
    <citation type="journal article" date="2019" name="Int. J. Syst. Evol. Microbiol.">
        <title>The Global Catalogue of Microorganisms (GCM) 10K type strain sequencing project: providing services to taxonomists for standard genome sequencing and annotation.</title>
        <authorList>
            <consortium name="The Broad Institute Genomics Platform"/>
            <consortium name="The Broad Institute Genome Sequencing Center for Infectious Disease"/>
            <person name="Wu L."/>
            <person name="Ma J."/>
        </authorList>
    </citation>
    <scope>NUCLEOTIDE SEQUENCE [LARGE SCALE GENOMIC DNA]</scope>
    <source>
        <strain evidence="3">CGMCC 4.7397</strain>
    </source>
</reference>
<feature type="compositionally biased region" description="Low complexity" evidence="1">
    <location>
        <begin position="1"/>
        <end position="59"/>
    </location>
</feature>
<dbReference type="Pfam" id="PF19844">
    <property type="entry name" value="DUF6319"/>
    <property type="match status" value="1"/>
</dbReference>
<dbReference type="EMBL" id="JBHSQK010000063">
    <property type="protein sequence ID" value="MFC5951127.1"/>
    <property type="molecule type" value="Genomic_DNA"/>
</dbReference>
<organism evidence="2 3">
    <name type="scientific">Pseudonocardia lutea</name>
    <dbReference type="NCBI Taxonomy" id="2172015"/>
    <lineage>
        <taxon>Bacteria</taxon>
        <taxon>Bacillati</taxon>
        <taxon>Actinomycetota</taxon>
        <taxon>Actinomycetes</taxon>
        <taxon>Pseudonocardiales</taxon>
        <taxon>Pseudonocardiaceae</taxon>
        <taxon>Pseudonocardia</taxon>
    </lineage>
</organism>
<dbReference type="RefSeq" id="WP_379568774.1">
    <property type="nucleotide sequence ID" value="NZ_JBHSQK010000063.1"/>
</dbReference>